<evidence type="ECO:0000256" key="2">
    <source>
        <dbReference type="ARBA" id="ARBA00022741"/>
    </source>
</evidence>
<dbReference type="SMART" id="SM00382">
    <property type="entry name" value="AAA"/>
    <property type="match status" value="1"/>
</dbReference>
<dbReference type="Pfam" id="PF00005">
    <property type="entry name" value="ABC_tran"/>
    <property type="match status" value="1"/>
</dbReference>
<evidence type="ECO:0000256" key="1">
    <source>
        <dbReference type="ARBA" id="ARBA00022448"/>
    </source>
</evidence>
<dbReference type="InterPro" id="IPR051782">
    <property type="entry name" value="ABC_Transporter_VariousFunc"/>
</dbReference>
<gene>
    <name evidence="5" type="ORF">COY37_00485</name>
</gene>
<proteinExistence type="predicted"/>
<evidence type="ECO:0000259" key="4">
    <source>
        <dbReference type="PROSITE" id="PS50893"/>
    </source>
</evidence>
<protein>
    <submittedName>
        <fullName evidence="5">Sodium ABC transporter ATP-binding protein</fullName>
    </submittedName>
</protein>
<keyword evidence="2" id="KW-0547">Nucleotide-binding</keyword>
<evidence type="ECO:0000256" key="3">
    <source>
        <dbReference type="ARBA" id="ARBA00022840"/>
    </source>
</evidence>
<dbReference type="GO" id="GO:0005524">
    <property type="term" value="F:ATP binding"/>
    <property type="evidence" value="ECO:0007669"/>
    <property type="project" value="UniProtKB-KW"/>
</dbReference>
<evidence type="ECO:0000313" key="5">
    <source>
        <dbReference type="EMBL" id="PIZ42404.1"/>
    </source>
</evidence>
<name>A0A2M7TBD4_9ACTN</name>
<dbReference type="GO" id="GO:0016887">
    <property type="term" value="F:ATP hydrolysis activity"/>
    <property type="evidence" value="ECO:0007669"/>
    <property type="project" value="InterPro"/>
</dbReference>
<dbReference type="EMBL" id="PFNG01000015">
    <property type="protein sequence ID" value="PIZ42404.1"/>
    <property type="molecule type" value="Genomic_DNA"/>
</dbReference>
<keyword evidence="1" id="KW-0813">Transport</keyword>
<dbReference type="InterPro" id="IPR027417">
    <property type="entry name" value="P-loop_NTPase"/>
</dbReference>
<dbReference type="Gene3D" id="3.40.50.300">
    <property type="entry name" value="P-loop containing nucleotide triphosphate hydrolases"/>
    <property type="match status" value="1"/>
</dbReference>
<evidence type="ECO:0000313" key="6">
    <source>
        <dbReference type="Proteomes" id="UP000230956"/>
    </source>
</evidence>
<feature type="domain" description="ABC transporter" evidence="4">
    <location>
        <begin position="1"/>
        <end position="199"/>
    </location>
</feature>
<dbReference type="PROSITE" id="PS50893">
    <property type="entry name" value="ABC_TRANSPORTER_2"/>
    <property type="match status" value="1"/>
</dbReference>
<dbReference type="Proteomes" id="UP000230956">
    <property type="component" value="Unassembled WGS sequence"/>
</dbReference>
<organism evidence="5 6">
    <name type="scientific">Candidatus Aquicultor secundus</name>
    <dbReference type="NCBI Taxonomy" id="1973895"/>
    <lineage>
        <taxon>Bacteria</taxon>
        <taxon>Bacillati</taxon>
        <taxon>Actinomycetota</taxon>
        <taxon>Candidatus Aquicultoria</taxon>
        <taxon>Candidatus Aquicultorales</taxon>
        <taxon>Candidatus Aquicultoraceae</taxon>
        <taxon>Candidatus Aquicultor</taxon>
    </lineage>
</organism>
<dbReference type="CDD" id="cd03230">
    <property type="entry name" value="ABC_DR_subfamily_A"/>
    <property type="match status" value="1"/>
</dbReference>
<dbReference type="InterPro" id="IPR003439">
    <property type="entry name" value="ABC_transporter-like_ATP-bd"/>
</dbReference>
<sequence length="262" mass="29327">MGFIGPNGAGKSTTIKSILNIIPFDSGRILINGMDNIKDEIKTKQIIGYVGEQLNLYNEVSAYKIYKFVKKYYPEWDDSFFHQLVNKFGLDLNKRIKELSKGTGVKFALSLALSHHPELLVLDEPTSGLDPVVRNEVLDILLGIVNTEGCSVFFSSHITEDIVKVADYVTYINDGTILLSDSKKNILENYKSLEFADDIPESVKRHLKFYRNNTAIINNLDELLACCSKEFNGSKVVSRAAALDDILLFLIEEDAAHAELNS</sequence>
<reference evidence="6" key="1">
    <citation type="submission" date="2017-09" db="EMBL/GenBank/DDBJ databases">
        <title>Depth-based differentiation of microbial function through sediment-hosted aquifers and enrichment of novel symbionts in the deep terrestrial subsurface.</title>
        <authorList>
            <person name="Probst A.J."/>
            <person name="Ladd B."/>
            <person name="Jarett J.K."/>
            <person name="Geller-Mcgrath D.E."/>
            <person name="Sieber C.M.K."/>
            <person name="Emerson J.B."/>
            <person name="Anantharaman K."/>
            <person name="Thomas B.C."/>
            <person name="Malmstrom R."/>
            <person name="Stieglmeier M."/>
            <person name="Klingl A."/>
            <person name="Woyke T."/>
            <person name="Ryan C.M."/>
            <person name="Banfield J.F."/>
        </authorList>
    </citation>
    <scope>NUCLEOTIDE SEQUENCE [LARGE SCALE GENOMIC DNA]</scope>
</reference>
<dbReference type="PANTHER" id="PTHR42939:SF3">
    <property type="entry name" value="ABC TRANSPORTER ATP-BINDING COMPONENT"/>
    <property type="match status" value="1"/>
</dbReference>
<dbReference type="InterPro" id="IPR003593">
    <property type="entry name" value="AAA+_ATPase"/>
</dbReference>
<dbReference type="SUPFAM" id="SSF52540">
    <property type="entry name" value="P-loop containing nucleoside triphosphate hydrolases"/>
    <property type="match status" value="1"/>
</dbReference>
<comment type="caution">
    <text evidence="5">The sequence shown here is derived from an EMBL/GenBank/DDBJ whole genome shotgun (WGS) entry which is preliminary data.</text>
</comment>
<keyword evidence="3 5" id="KW-0067">ATP-binding</keyword>
<dbReference type="PANTHER" id="PTHR42939">
    <property type="entry name" value="ABC TRANSPORTER ATP-BINDING PROTEIN ALBC-RELATED"/>
    <property type="match status" value="1"/>
</dbReference>
<accession>A0A2M7TBD4</accession>
<dbReference type="AlphaFoldDB" id="A0A2M7TBD4"/>